<keyword evidence="2" id="KW-0472">Membrane</keyword>
<dbReference type="AlphaFoldDB" id="A0A7G6WSM4"/>
<reference evidence="3 4" key="2">
    <citation type="journal article" date="2020" name="Microbiol. Resour. Announc.">
        <title>Antarctic desert soil bacteria exhibit high novel natural product potential, evaluated through long-read genome sequencing and comparative genomics.</title>
        <authorList>
            <person name="Benaud N."/>
            <person name="Edwards R.J."/>
            <person name="Amos T.G."/>
            <person name="D'Agostino P.M."/>
            <person name="Gutierrez-Chavez C."/>
            <person name="Montgomery K."/>
            <person name="Nicetic I."/>
            <person name="Ferrari B.C."/>
        </authorList>
    </citation>
    <scope>NUCLEOTIDE SEQUENCE [LARGE SCALE GENOMIC DNA]</scope>
    <source>
        <strain evidence="3 4">SPB151</strain>
    </source>
</reference>
<dbReference type="RefSeq" id="WP_185445822.1">
    <property type="nucleotide sequence ID" value="NZ_CP043661.1"/>
</dbReference>
<keyword evidence="2" id="KW-1133">Transmembrane helix</keyword>
<evidence type="ECO:0000256" key="1">
    <source>
        <dbReference type="SAM" id="MobiDB-lite"/>
    </source>
</evidence>
<feature type="region of interest" description="Disordered" evidence="1">
    <location>
        <begin position="1"/>
        <end position="48"/>
    </location>
</feature>
<sequence length="140" mass="14637">MAIRNRKTSAALPHRPGDALPTSTADSGQVEPVPKDQSDRGEAPAEVPAAVGVPSTRVGALWVGLCAAAVLFVALIVFLLQNTRRTEVSFLWLDGSAPLAIMLLIAAVAATLLTLTLGTARITQLRQVAKRRASGESTKA</sequence>
<gene>
    <name evidence="3" type="ORF">F1D05_02535</name>
</gene>
<proteinExistence type="predicted"/>
<feature type="transmembrane region" description="Helical" evidence="2">
    <location>
        <begin position="100"/>
        <end position="122"/>
    </location>
</feature>
<organism evidence="3 4">
    <name type="scientific">Kribbella qitaiheensis</name>
    <dbReference type="NCBI Taxonomy" id="1544730"/>
    <lineage>
        <taxon>Bacteria</taxon>
        <taxon>Bacillati</taxon>
        <taxon>Actinomycetota</taxon>
        <taxon>Actinomycetes</taxon>
        <taxon>Propionibacteriales</taxon>
        <taxon>Kribbellaceae</taxon>
        <taxon>Kribbella</taxon>
    </lineage>
</organism>
<dbReference type="Proteomes" id="UP000515563">
    <property type="component" value="Chromosome"/>
</dbReference>
<protein>
    <submittedName>
        <fullName evidence="3">DUF1049 domain-containing protein</fullName>
    </submittedName>
</protein>
<dbReference type="EMBL" id="CP043661">
    <property type="protein sequence ID" value="QNE16989.1"/>
    <property type="molecule type" value="Genomic_DNA"/>
</dbReference>
<keyword evidence="2" id="KW-0812">Transmembrane</keyword>
<dbReference type="KEGG" id="kqi:F1D05_02535"/>
<feature type="transmembrane region" description="Helical" evidence="2">
    <location>
        <begin position="60"/>
        <end position="80"/>
    </location>
</feature>
<keyword evidence="4" id="KW-1185">Reference proteome</keyword>
<name>A0A7G6WSM4_9ACTN</name>
<evidence type="ECO:0000313" key="3">
    <source>
        <dbReference type="EMBL" id="QNE16989.1"/>
    </source>
</evidence>
<reference evidence="4" key="1">
    <citation type="submission" date="2019-09" db="EMBL/GenBank/DDBJ databases">
        <title>Antimicrobial potential of Antarctic Bacteria.</title>
        <authorList>
            <person name="Benaud N."/>
            <person name="Edwards R.J."/>
            <person name="Ferrari B.C."/>
        </authorList>
    </citation>
    <scope>NUCLEOTIDE SEQUENCE [LARGE SCALE GENOMIC DNA]</scope>
    <source>
        <strain evidence="4">SPB151</strain>
    </source>
</reference>
<evidence type="ECO:0000313" key="4">
    <source>
        <dbReference type="Proteomes" id="UP000515563"/>
    </source>
</evidence>
<feature type="compositionally biased region" description="Basic and acidic residues" evidence="1">
    <location>
        <begin position="33"/>
        <end position="43"/>
    </location>
</feature>
<accession>A0A7G6WSM4</accession>
<evidence type="ECO:0000256" key="2">
    <source>
        <dbReference type="SAM" id="Phobius"/>
    </source>
</evidence>